<feature type="compositionally biased region" description="Polar residues" evidence="5">
    <location>
        <begin position="106"/>
        <end position="117"/>
    </location>
</feature>
<protein>
    <recommendedName>
        <fullName evidence="6">DBF4-type domain-containing protein</fullName>
    </recommendedName>
</protein>
<feature type="compositionally biased region" description="Low complexity" evidence="5">
    <location>
        <begin position="825"/>
        <end position="838"/>
    </location>
</feature>
<dbReference type="PANTHER" id="PTHR15375">
    <property type="entry name" value="ACTIVATOR OF S-PHASE KINASE-RELATED"/>
    <property type="match status" value="1"/>
</dbReference>
<dbReference type="GO" id="GO:0031431">
    <property type="term" value="C:Dbf4-dependent protein kinase complex"/>
    <property type="evidence" value="ECO:0007669"/>
    <property type="project" value="TreeGrafter"/>
</dbReference>
<dbReference type="Pfam" id="PF00533">
    <property type="entry name" value="BRCT"/>
    <property type="match status" value="1"/>
</dbReference>
<evidence type="ECO:0000313" key="8">
    <source>
        <dbReference type="Proteomes" id="UP000683360"/>
    </source>
</evidence>
<evidence type="ECO:0000259" key="6">
    <source>
        <dbReference type="PROSITE" id="PS51265"/>
    </source>
</evidence>
<dbReference type="InterPro" id="IPR001357">
    <property type="entry name" value="BRCT_dom"/>
</dbReference>
<dbReference type="EMBL" id="CAJPWZ010000338">
    <property type="protein sequence ID" value="CAG2190622.1"/>
    <property type="molecule type" value="Genomic_DNA"/>
</dbReference>
<evidence type="ECO:0000313" key="7">
    <source>
        <dbReference type="EMBL" id="CAG2190622.1"/>
    </source>
</evidence>
<feature type="domain" description="DBF4-type" evidence="6">
    <location>
        <begin position="310"/>
        <end position="359"/>
    </location>
</feature>
<keyword evidence="3" id="KW-0862">Zinc</keyword>
<dbReference type="Proteomes" id="UP000683360">
    <property type="component" value="Unassembled WGS sequence"/>
</dbReference>
<evidence type="ECO:0000256" key="5">
    <source>
        <dbReference type="SAM" id="MobiDB-lite"/>
    </source>
</evidence>
<accession>A0A8S3Q9D5</accession>
<dbReference type="PANTHER" id="PTHR15375:SF26">
    <property type="entry name" value="PROTEIN CHIFFON"/>
    <property type="match status" value="1"/>
</dbReference>
<evidence type="ECO:0000256" key="3">
    <source>
        <dbReference type="ARBA" id="ARBA00022833"/>
    </source>
</evidence>
<feature type="region of interest" description="Disordered" evidence="5">
    <location>
        <begin position="936"/>
        <end position="960"/>
    </location>
</feature>
<gene>
    <name evidence="7" type="ORF">MEDL_5949</name>
</gene>
<dbReference type="Pfam" id="PF07535">
    <property type="entry name" value="zf-DBF"/>
    <property type="match status" value="1"/>
</dbReference>
<keyword evidence="8" id="KW-1185">Reference proteome</keyword>
<dbReference type="SMART" id="SM00586">
    <property type="entry name" value="ZnF_DBF"/>
    <property type="match status" value="1"/>
</dbReference>
<feature type="compositionally biased region" description="Basic and acidic residues" evidence="5">
    <location>
        <begin position="1318"/>
        <end position="1327"/>
    </location>
</feature>
<proteinExistence type="predicted"/>
<dbReference type="FunFam" id="6.10.250.3410:FF:000001">
    <property type="entry name" value="Protein DBF4 homolog A"/>
    <property type="match status" value="1"/>
</dbReference>
<feature type="region of interest" description="Disordered" evidence="5">
    <location>
        <begin position="76"/>
        <end position="117"/>
    </location>
</feature>
<sequence>MTKNQRHDKKKSSPKGKRKLDFIEKKRTKTPLTGKTIFLDIKETKVKKRLEEDIIKLGAKVETFLSKDINYLITANPPAKPTGNEDKYGSPESPSISTPSPFNMGASPSPSNPESVKNTIQTVSRGKAIYNKAKIATKNNIVVENAQKWGVKIVGLEVAQKWIQKEVLKLPLDTKKDLKGKKTCSTSKGDEFKVKKLKRPFLKFEDTSHQYKIVYKHLETWPHVNVDTPKGSCPFDGTRVGKDDESVGDRRDKIGLPNIEVHSEDECRDNTCDSNTPIDGKIKKSDSIIGPVRIMTAGDIRRKAERKRLLEKKRGYCECCLIRYEHIDQHIKNEQHKQFVRDKKNYESLDILIKNGSNCNTAKFLQRTLTTHLRKGKTISEDIDTSIPEAKQWTPRKSATAKIAMKKQRKERKDDITVKRKNPITGTVKQPGETINVKEKIKSLRKTEENVIISSKTRQEESSMNEKECSITCINGNESNTGTKDSKCQKTEKLKRMEGDTSRIECVRDMVIDKLDELTVNSEVQISLSALNVNSSGMNTSLNEDGLLNMTSKEIKDNELAMSKNDRKFYNDSVDKIVKDAETCIKNRQTSKGDKLQDNKITKDKIKQSCAKNDKLPHNHNVNEERNKVISCESAEVKKDNEETSETKVNIENHYVPKAKSFFMQQNMSPCRVDWGDFKNIETQDAKVVVKRWSQKLETSNQPLKKNITHKTDKSDLTEKSMCQTMMRKWLKRKPTIKYQQSPARKVKGYNKTPMLSPIQNDLQQSKNNNMDVYDFQDTPQKCKDVYAMSSEISLIGTESPKLNRKHKTPTSANRMKLQSRKFNSGSPRSGTSTTPGSARKKMWRKPNYTPTSAKFNSKKLNRFKLPVDSLSSSNTDSGLKSNKKLTETCQDLKTSTKIKSTEHVNNSQNKKKHTVLKVPKDVSGNVKNNVSCEKKKSCLPSGTKEVSDRASPLHSSVKHTCSDNKRYQTECAPSTTNKISAIKRLSPSKPFNPDNTVETFDQAMNTKEKTPQKSQKSLLRNSVISPSSRKSPMKILVWKAANLDIKKSKKVKLNTSWSLLSDRSVGKLLASDDGNNEEFDGFSKEDITAESNLDSDASFVETTEIDMDENSHQEWVINAELVNEDSNDIQDLVPVFTSPGKRSDSSWGDACEEYIQSQVSFNNSNTKSMLETFSSPKKFSPRKRKRLCSEEDNTFYKSALHCSLLRSPNPKRKRRKVIQDGIEKVDNEIEFNHLSPQKLRGFVSPAKNCDEETMFSSSPLKGVCSTSTPFRLVSGIEESKLSRSAPLNFTCKQRKSCEKLKFQKETNKLNHHNKNMGSEKSKDKIKASKFTVKAQHGRSRSRSRK</sequence>
<dbReference type="InterPro" id="IPR051590">
    <property type="entry name" value="Replication_Regulatory_Kinase"/>
</dbReference>
<dbReference type="GO" id="GO:0043539">
    <property type="term" value="F:protein serine/threonine kinase activator activity"/>
    <property type="evidence" value="ECO:0007669"/>
    <property type="project" value="TreeGrafter"/>
</dbReference>
<dbReference type="OrthoDB" id="21380at2759"/>
<organism evidence="7 8">
    <name type="scientific">Mytilus edulis</name>
    <name type="common">Blue mussel</name>
    <dbReference type="NCBI Taxonomy" id="6550"/>
    <lineage>
        <taxon>Eukaryota</taxon>
        <taxon>Metazoa</taxon>
        <taxon>Spiralia</taxon>
        <taxon>Lophotrochozoa</taxon>
        <taxon>Mollusca</taxon>
        <taxon>Bivalvia</taxon>
        <taxon>Autobranchia</taxon>
        <taxon>Pteriomorphia</taxon>
        <taxon>Mytilida</taxon>
        <taxon>Mytiloidea</taxon>
        <taxon>Mytilidae</taxon>
        <taxon>Mytilinae</taxon>
        <taxon>Mytilus</taxon>
    </lineage>
</organism>
<evidence type="ECO:0000256" key="4">
    <source>
        <dbReference type="PROSITE-ProRule" id="PRU00600"/>
    </source>
</evidence>
<feature type="region of interest" description="Disordered" evidence="5">
    <location>
        <begin position="1304"/>
        <end position="1346"/>
    </location>
</feature>
<keyword evidence="1" id="KW-0479">Metal-binding</keyword>
<feature type="compositionally biased region" description="Low complexity" evidence="5">
    <location>
        <begin position="90"/>
        <end position="101"/>
    </location>
</feature>
<comment type="caution">
    <text evidence="7">The sequence shown here is derived from an EMBL/GenBank/DDBJ whole genome shotgun (WGS) entry which is preliminary data.</text>
</comment>
<feature type="compositionally biased region" description="Basic residues" evidence="5">
    <location>
        <begin position="1336"/>
        <end position="1346"/>
    </location>
</feature>
<feature type="region of interest" description="Disordered" evidence="5">
    <location>
        <begin position="798"/>
        <end position="856"/>
    </location>
</feature>
<reference evidence="7" key="1">
    <citation type="submission" date="2021-03" db="EMBL/GenBank/DDBJ databases">
        <authorList>
            <person name="Bekaert M."/>
        </authorList>
    </citation>
    <scope>NUCLEOTIDE SEQUENCE</scope>
</reference>
<dbReference type="PROSITE" id="PS51265">
    <property type="entry name" value="ZF_DBF4"/>
    <property type="match status" value="1"/>
</dbReference>
<keyword evidence="2 4" id="KW-0863">Zinc-finger</keyword>
<dbReference type="InterPro" id="IPR038545">
    <property type="entry name" value="Znf_DBF_sf"/>
</dbReference>
<dbReference type="InterPro" id="IPR006572">
    <property type="entry name" value="Znf_DBF"/>
</dbReference>
<feature type="region of interest" description="Disordered" evidence="5">
    <location>
        <begin position="1"/>
        <end position="27"/>
    </location>
</feature>
<feature type="compositionally biased region" description="Basic residues" evidence="5">
    <location>
        <begin position="1"/>
        <end position="18"/>
    </location>
</feature>
<evidence type="ECO:0000256" key="2">
    <source>
        <dbReference type="ARBA" id="ARBA00022771"/>
    </source>
</evidence>
<dbReference type="Gene3D" id="6.10.250.3410">
    <property type="entry name" value="DBF zinc finger"/>
    <property type="match status" value="1"/>
</dbReference>
<evidence type="ECO:0000256" key="1">
    <source>
        <dbReference type="ARBA" id="ARBA00022723"/>
    </source>
</evidence>
<dbReference type="GO" id="GO:0003676">
    <property type="term" value="F:nucleic acid binding"/>
    <property type="evidence" value="ECO:0007669"/>
    <property type="project" value="InterPro"/>
</dbReference>
<name>A0A8S3Q9D5_MYTED</name>
<dbReference type="GO" id="GO:1901987">
    <property type="term" value="P:regulation of cell cycle phase transition"/>
    <property type="evidence" value="ECO:0007669"/>
    <property type="project" value="TreeGrafter"/>
</dbReference>
<dbReference type="GO" id="GO:0008270">
    <property type="term" value="F:zinc ion binding"/>
    <property type="evidence" value="ECO:0007669"/>
    <property type="project" value="UniProtKB-KW"/>
</dbReference>
<dbReference type="GO" id="GO:0010571">
    <property type="term" value="P:positive regulation of nuclear cell cycle DNA replication"/>
    <property type="evidence" value="ECO:0007669"/>
    <property type="project" value="TreeGrafter"/>
</dbReference>